<reference evidence="2" key="1">
    <citation type="submission" date="2016-06" db="EMBL/GenBank/DDBJ databases">
        <title>Parallel loss of symbiosis genes in relatives of nitrogen-fixing non-legume Parasponia.</title>
        <authorList>
            <person name="Van Velzen R."/>
            <person name="Holmer R."/>
            <person name="Bu F."/>
            <person name="Rutten L."/>
            <person name="Van Zeijl A."/>
            <person name="Liu W."/>
            <person name="Santuari L."/>
            <person name="Cao Q."/>
            <person name="Sharma T."/>
            <person name="Shen D."/>
            <person name="Roswanjaya Y."/>
            <person name="Wardhani T."/>
            <person name="Kalhor M.S."/>
            <person name="Jansen J."/>
            <person name="Van den Hoogen J."/>
            <person name="Gungor B."/>
            <person name="Hartog M."/>
            <person name="Hontelez J."/>
            <person name="Verver J."/>
            <person name="Yang W.-C."/>
            <person name="Schijlen E."/>
            <person name="Repin R."/>
            <person name="Schilthuizen M."/>
            <person name="Schranz E."/>
            <person name="Heidstra R."/>
            <person name="Miyata K."/>
            <person name="Fedorova E."/>
            <person name="Kohlen W."/>
            <person name="Bisseling T."/>
            <person name="Smit S."/>
            <person name="Geurts R."/>
        </authorList>
    </citation>
    <scope>NUCLEOTIDE SEQUENCE [LARGE SCALE GENOMIC DNA]</scope>
    <source>
        <strain evidence="2">cv. WU1-14</strain>
    </source>
</reference>
<keyword evidence="2" id="KW-1185">Reference proteome</keyword>
<dbReference type="Proteomes" id="UP000237105">
    <property type="component" value="Unassembled WGS sequence"/>
</dbReference>
<gene>
    <name evidence="1" type="ORF">PanWU01x14_186430</name>
</gene>
<evidence type="ECO:0000313" key="2">
    <source>
        <dbReference type="Proteomes" id="UP000237105"/>
    </source>
</evidence>
<dbReference type="GO" id="GO:0016740">
    <property type="term" value="F:transferase activity"/>
    <property type="evidence" value="ECO:0007669"/>
    <property type="project" value="UniProtKB-KW"/>
</dbReference>
<dbReference type="OrthoDB" id="10415861at2759"/>
<comment type="caution">
    <text evidence="1">The sequence shown here is derived from an EMBL/GenBank/DDBJ whole genome shotgun (WGS) entry which is preliminary data.</text>
</comment>
<sequence>MSEMRPCGSQAISDLVVFARKDGHPYNDLVYTFLLPCAGVAAEELQLPLVLMWNQPSTVPVIFY</sequence>
<protein>
    <submittedName>
        <fullName evidence="1">UDP-glucuronosyl/UDP-glucosyltransferase</fullName>
    </submittedName>
</protein>
<dbReference type="EMBL" id="JXTB01000180">
    <property type="protein sequence ID" value="PON55691.1"/>
    <property type="molecule type" value="Genomic_DNA"/>
</dbReference>
<accession>A0A2P5C3V6</accession>
<evidence type="ECO:0000313" key="1">
    <source>
        <dbReference type="EMBL" id="PON55691.1"/>
    </source>
</evidence>
<dbReference type="AlphaFoldDB" id="A0A2P5C3V6"/>
<keyword evidence="1" id="KW-0808">Transferase</keyword>
<name>A0A2P5C3V6_PARAD</name>
<organism evidence="1 2">
    <name type="scientific">Parasponia andersonii</name>
    <name type="common">Sponia andersonii</name>
    <dbReference type="NCBI Taxonomy" id="3476"/>
    <lineage>
        <taxon>Eukaryota</taxon>
        <taxon>Viridiplantae</taxon>
        <taxon>Streptophyta</taxon>
        <taxon>Embryophyta</taxon>
        <taxon>Tracheophyta</taxon>
        <taxon>Spermatophyta</taxon>
        <taxon>Magnoliopsida</taxon>
        <taxon>eudicotyledons</taxon>
        <taxon>Gunneridae</taxon>
        <taxon>Pentapetalae</taxon>
        <taxon>rosids</taxon>
        <taxon>fabids</taxon>
        <taxon>Rosales</taxon>
        <taxon>Cannabaceae</taxon>
        <taxon>Parasponia</taxon>
    </lineage>
</organism>
<proteinExistence type="predicted"/>